<name>A0AAN8GCK2_TRICO</name>
<accession>A0AAN8GCK2</accession>
<proteinExistence type="predicted"/>
<sequence>MACQTIDINLACVNGCCKQRNNYPPVTSTTTRAP</sequence>
<comment type="caution">
    <text evidence="1">The sequence shown here is derived from an EMBL/GenBank/DDBJ whole genome shotgun (WGS) entry which is preliminary data.</text>
</comment>
<feature type="non-terminal residue" evidence="1">
    <location>
        <position position="34"/>
    </location>
</feature>
<dbReference type="AlphaFoldDB" id="A0AAN8GCK2"/>
<dbReference type="Proteomes" id="UP001331761">
    <property type="component" value="Unassembled WGS sequence"/>
</dbReference>
<protein>
    <submittedName>
        <fullName evidence="1">Uncharacterized protein</fullName>
    </submittedName>
</protein>
<keyword evidence="2" id="KW-1185">Reference proteome</keyword>
<evidence type="ECO:0000313" key="1">
    <source>
        <dbReference type="EMBL" id="KAK5982373.1"/>
    </source>
</evidence>
<organism evidence="1 2">
    <name type="scientific">Trichostrongylus colubriformis</name>
    <name type="common">Black scour worm</name>
    <dbReference type="NCBI Taxonomy" id="6319"/>
    <lineage>
        <taxon>Eukaryota</taxon>
        <taxon>Metazoa</taxon>
        <taxon>Ecdysozoa</taxon>
        <taxon>Nematoda</taxon>
        <taxon>Chromadorea</taxon>
        <taxon>Rhabditida</taxon>
        <taxon>Rhabditina</taxon>
        <taxon>Rhabditomorpha</taxon>
        <taxon>Strongyloidea</taxon>
        <taxon>Trichostrongylidae</taxon>
        <taxon>Trichostrongylus</taxon>
    </lineage>
</organism>
<gene>
    <name evidence="1" type="ORF">GCK32_011514</name>
</gene>
<reference evidence="1 2" key="1">
    <citation type="submission" date="2019-10" db="EMBL/GenBank/DDBJ databases">
        <title>Assembly and Annotation for the nematode Trichostrongylus colubriformis.</title>
        <authorList>
            <person name="Martin J."/>
        </authorList>
    </citation>
    <scope>NUCLEOTIDE SEQUENCE [LARGE SCALE GENOMIC DNA]</scope>
    <source>
        <strain evidence="1">G859</strain>
        <tissue evidence="1">Whole worm</tissue>
    </source>
</reference>
<evidence type="ECO:0000313" key="2">
    <source>
        <dbReference type="Proteomes" id="UP001331761"/>
    </source>
</evidence>
<dbReference type="EMBL" id="WIXE01005205">
    <property type="protein sequence ID" value="KAK5982373.1"/>
    <property type="molecule type" value="Genomic_DNA"/>
</dbReference>